<reference evidence="2 3" key="1">
    <citation type="journal article" date="2014" name="Int. J. Syst. Evol. Microbiol.">
        <title>Complete genome sequence of Corynebacterium casei LMG S-19264T (=DSM 44701T), isolated from a smear-ripened cheese.</title>
        <authorList>
            <consortium name="US DOE Joint Genome Institute (JGI-PGF)"/>
            <person name="Walter F."/>
            <person name="Albersmeier A."/>
            <person name="Kalinowski J."/>
            <person name="Ruckert C."/>
        </authorList>
    </citation>
    <scope>NUCLEOTIDE SEQUENCE [LARGE SCALE GENOMIC DNA]</scope>
    <source>
        <strain evidence="2 3">CECT 8670</strain>
    </source>
</reference>
<comment type="caution">
    <text evidence="2">The sequence shown here is derived from an EMBL/GenBank/DDBJ whole genome shotgun (WGS) entry which is preliminary data.</text>
</comment>
<evidence type="ECO:0000313" key="3">
    <source>
        <dbReference type="Proteomes" id="UP001228636"/>
    </source>
</evidence>
<dbReference type="RefSeq" id="WP_261973869.1">
    <property type="nucleotide sequence ID" value="NZ_CP103460.1"/>
</dbReference>
<evidence type="ECO:0000259" key="1">
    <source>
        <dbReference type="Pfam" id="PF09823"/>
    </source>
</evidence>
<dbReference type="AlphaFoldDB" id="A0AAJ1QW61"/>
<gene>
    <name evidence="2" type="ORF">QWY81_07495</name>
</gene>
<dbReference type="InterPro" id="IPR018633">
    <property type="entry name" value="DUF2357"/>
</dbReference>
<dbReference type="Proteomes" id="UP001228636">
    <property type="component" value="Unassembled WGS sequence"/>
</dbReference>
<organism evidence="2 3">
    <name type="scientific">Polaribacter sejongensis</name>
    <dbReference type="NCBI Taxonomy" id="985043"/>
    <lineage>
        <taxon>Bacteria</taxon>
        <taxon>Pseudomonadati</taxon>
        <taxon>Bacteroidota</taxon>
        <taxon>Flavobacteriia</taxon>
        <taxon>Flavobacteriales</taxon>
        <taxon>Flavobacteriaceae</taxon>
    </lineage>
</organism>
<dbReference type="Pfam" id="PF09823">
    <property type="entry name" value="DUF2357"/>
    <property type="match status" value="1"/>
</dbReference>
<proteinExistence type="predicted"/>
<feature type="domain" description="DUF2357" evidence="1">
    <location>
        <begin position="83"/>
        <end position="340"/>
    </location>
</feature>
<dbReference type="InterPro" id="IPR007505">
    <property type="entry name" value="PDDEXK_7"/>
</dbReference>
<dbReference type="EMBL" id="JAUFQH010000005">
    <property type="protein sequence ID" value="MDN3619296.1"/>
    <property type="molecule type" value="Genomic_DNA"/>
</dbReference>
<accession>A0AAJ1QW61</accession>
<sequence>MAKEEHISIPLSHIAEDLELHIFPEGKSKVFKIEEAEAIEFGEFPFQILESQSYEYAFNKKAYRLSCDNKGIVKQSHREKFSGRINPSYYVGTLKLNITHKEKELKREHTFLEVKATKFNSDNIDKSYRENYRFMLEDITEKCTELLLQVNSPIQQHFETDFDKESESLYQQFSFVNSVIGSLEFEEAIQKIISSPKTDWADNEELADIRSVKKFTRSSVKQLISRGNRISIPDSHPLYGKPLKNLPSHIINNRKVEIIDNAENRFIKHALQTYLHFSEKCLGKFKKETRAHKEAKYLTTKLELHLNNSFFKQVSRPTSLNFNSPVLQRKSGYREILKSWLKFDLAAKLTWTGGEDVYNAGKRDISKLYEYWLFFMLYDLFKSKFPLEEIEHDGNSYESLIEKNNKSLNFIIKSGTHTAFSGISEFENRKLNVRFSYNQTFKGDKKLSEKVEGSYTKNMYPDYTLSFWPADTTSEEAEEKELIVHIHFDAKYKVNYSGAIDDTRETEEESERKGDYKNVDLFKMHAYKDAIRRTGGAYILYPGNSIGDMKRGFHEIIPGLGAFALRPSLNNNGTAELSDFIDKIISHLLNRTSQRENIASKTYEITKEGESLPLNEPIPEYINGKKLIPDEAYVLVGYCKSQEHLKWIENNSLYNFRMNTNRGALKLGMETLNAKYLLLHMKGNEFSSKLYKIKKPEYRVTDKATLTRLNYPNPRQKSYLVVSIEKCYDKEFENISWDFKDLKNYKSGRASAIPFTASLPELLSKKID</sequence>
<name>A0AAJ1QW61_9FLAO</name>
<evidence type="ECO:0000313" key="2">
    <source>
        <dbReference type="EMBL" id="MDN3619296.1"/>
    </source>
</evidence>
<protein>
    <submittedName>
        <fullName evidence="2">DUF2357 domain-containing protein</fullName>
    </submittedName>
</protein>
<dbReference type="Pfam" id="PF04411">
    <property type="entry name" value="PDDEXK_7"/>
    <property type="match status" value="1"/>
</dbReference>